<reference evidence="1" key="2">
    <citation type="journal article" date="2022" name="New Phytol.">
        <title>Evolutionary transition to the ectomycorrhizal habit in the genomes of a hyperdiverse lineage of mushroom-forming fungi.</title>
        <authorList>
            <person name="Looney B."/>
            <person name="Miyauchi S."/>
            <person name="Morin E."/>
            <person name="Drula E."/>
            <person name="Courty P.E."/>
            <person name="Kohler A."/>
            <person name="Kuo A."/>
            <person name="LaButti K."/>
            <person name="Pangilinan J."/>
            <person name="Lipzen A."/>
            <person name="Riley R."/>
            <person name="Andreopoulos W."/>
            <person name="He G."/>
            <person name="Johnson J."/>
            <person name="Nolan M."/>
            <person name="Tritt A."/>
            <person name="Barry K.W."/>
            <person name="Grigoriev I.V."/>
            <person name="Nagy L.G."/>
            <person name="Hibbett D."/>
            <person name="Henrissat B."/>
            <person name="Matheny P.B."/>
            <person name="Labbe J."/>
            <person name="Martin F.M."/>
        </authorList>
    </citation>
    <scope>NUCLEOTIDE SEQUENCE</scope>
    <source>
        <strain evidence="1">FP105234-sp</strain>
    </source>
</reference>
<organism evidence="1 2">
    <name type="scientific">Auriscalpium vulgare</name>
    <dbReference type="NCBI Taxonomy" id="40419"/>
    <lineage>
        <taxon>Eukaryota</taxon>
        <taxon>Fungi</taxon>
        <taxon>Dikarya</taxon>
        <taxon>Basidiomycota</taxon>
        <taxon>Agaricomycotina</taxon>
        <taxon>Agaricomycetes</taxon>
        <taxon>Russulales</taxon>
        <taxon>Auriscalpiaceae</taxon>
        <taxon>Auriscalpium</taxon>
    </lineage>
</organism>
<dbReference type="Proteomes" id="UP000814033">
    <property type="component" value="Unassembled WGS sequence"/>
</dbReference>
<name>A0ACB8RBV5_9AGAM</name>
<dbReference type="EMBL" id="MU276117">
    <property type="protein sequence ID" value="KAI0041533.1"/>
    <property type="molecule type" value="Genomic_DNA"/>
</dbReference>
<proteinExistence type="predicted"/>
<comment type="caution">
    <text evidence="1">The sequence shown here is derived from an EMBL/GenBank/DDBJ whole genome shotgun (WGS) entry which is preliminary data.</text>
</comment>
<accession>A0ACB8RBV5</accession>
<sequence length="292" mass="33283">MRPYNNPRLGTFREVLALATQIIEGVEFMHERHITHRDFTTETLSSSERMYPNESFRPVKMNRSTNLHWLATSYTRTQRPSRALRNHAIRGSDNKSVPELRGYPDCPPYNSFPTDIYSLGWKRAAHRFRTDIRDKPTRIFHNILADMRESATATAAASRNAKTRTSSVQSDSALSEVKAACDAAEKLIRRLDKAKGDLDEARKIDRENGRRLAAYGAIIAEHQDEINKQSDEIQKQGVMIEQLCDISQELADDTQQLDSDIDLLDSKMQRQANDIEQASAPFDWIPVLTSCC</sequence>
<reference evidence="1" key="1">
    <citation type="submission" date="2021-02" db="EMBL/GenBank/DDBJ databases">
        <authorList>
            <consortium name="DOE Joint Genome Institute"/>
            <person name="Ahrendt S."/>
            <person name="Looney B.P."/>
            <person name="Miyauchi S."/>
            <person name="Morin E."/>
            <person name="Drula E."/>
            <person name="Courty P.E."/>
            <person name="Chicoki N."/>
            <person name="Fauchery L."/>
            <person name="Kohler A."/>
            <person name="Kuo A."/>
            <person name="Labutti K."/>
            <person name="Pangilinan J."/>
            <person name="Lipzen A."/>
            <person name="Riley R."/>
            <person name="Andreopoulos W."/>
            <person name="He G."/>
            <person name="Johnson J."/>
            <person name="Barry K.W."/>
            <person name="Grigoriev I.V."/>
            <person name="Nagy L."/>
            <person name="Hibbett D."/>
            <person name="Henrissat B."/>
            <person name="Matheny P.B."/>
            <person name="Labbe J."/>
            <person name="Martin F."/>
        </authorList>
    </citation>
    <scope>NUCLEOTIDE SEQUENCE</scope>
    <source>
        <strain evidence="1">FP105234-sp</strain>
    </source>
</reference>
<gene>
    <name evidence="1" type="ORF">FA95DRAFT_1610941</name>
</gene>
<evidence type="ECO:0000313" key="1">
    <source>
        <dbReference type="EMBL" id="KAI0041533.1"/>
    </source>
</evidence>
<protein>
    <submittedName>
        <fullName evidence="1">Uncharacterized protein</fullName>
    </submittedName>
</protein>
<evidence type="ECO:0000313" key="2">
    <source>
        <dbReference type="Proteomes" id="UP000814033"/>
    </source>
</evidence>
<keyword evidence="2" id="KW-1185">Reference proteome</keyword>